<comment type="caution">
    <text evidence="5">The sequence shown here is derived from an EMBL/GenBank/DDBJ whole genome shotgun (WGS) entry which is preliminary data.</text>
</comment>
<accession>A0ABR6VJF3</accession>
<name>A0ABR6VJF3_9FIRM</name>
<evidence type="ECO:0000256" key="3">
    <source>
        <dbReference type="ARBA" id="ARBA00023163"/>
    </source>
</evidence>
<feature type="domain" description="HTH gntR-type" evidence="4">
    <location>
        <begin position="19"/>
        <end position="87"/>
    </location>
</feature>
<dbReference type="SUPFAM" id="SSF48008">
    <property type="entry name" value="GntR ligand-binding domain-like"/>
    <property type="match status" value="1"/>
</dbReference>
<dbReference type="SUPFAM" id="SSF46785">
    <property type="entry name" value="Winged helix' DNA-binding domain"/>
    <property type="match status" value="1"/>
</dbReference>
<keyword evidence="6" id="KW-1185">Reference proteome</keyword>
<dbReference type="PRINTS" id="PR00035">
    <property type="entry name" value="HTHGNTR"/>
</dbReference>
<evidence type="ECO:0000256" key="2">
    <source>
        <dbReference type="ARBA" id="ARBA00023125"/>
    </source>
</evidence>
<reference evidence="5 6" key="1">
    <citation type="submission" date="2020-08" db="EMBL/GenBank/DDBJ databases">
        <authorList>
            <person name="Liu C."/>
            <person name="Sun Q."/>
        </authorList>
    </citation>
    <scope>NUCLEOTIDE SEQUENCE [LARGE SCALE GENOMIC DNA]</scope>
    <source>
        <strain evidence="5 6">NSJ-59</strain>
    </source>
</reference>
<dbReference type="Pfam" id="PF07729">
    <property type="entry name" value="FCD"/>
    <property type="match status" value="1"/>
</dbReference>
<dbReference type="CDD" id="cd07377">
    <property type="entry name" value="WHTH_GntR"/>
    <property type="match status" value="1"/>
</dbReference>
<dbReference type="PANTHER" id="PTHR43537:SF5">
    <property type="entry name" value="UXU OPERON TRANSCRIPTIONAL REGULATOR"/>
    <property type="match status" value="1"/>
</dbReference>
<evidence type="ECO:0000313" key="5">
    <source>
        <dbReference type="EMBL" id="MBC3536844.1"/>
    </source>
</evidence>
<protein>
    <submittedName>
        <fullName evidence="5">FadR family transcriptional regulator</fullName>
    </submittedName>
</protein>
<keyword evidence="2" id="KW-0238">DNA-binding</keyword>
<dbReference type="Gene3D" id="1.10.10.10">
    <property type="entry name" value="Winged helix-like DNA-binding domain superfamily/Winged helix DNA-binding domain"/>
    <property type="match status" value="1"/>
</dbReference>
<keyword evidence="1" id="KW-0805">Transcription regulation</keyword>
<dbReference type="Gene3D" id="1.20.120.530">
    <property type="entry name" value="GntR ligand-binding domain-like"/>
    <property type="match status" value="1"/>
</dbReference>
<dbReference type="EMBL" id="JACOGK010000015">
    <property type="protein sequence ID" value="MBC3536844.1"/>
    <property type="molecule type" value="Genomic_DNA"/>
</dbReference>
<gene>
    <name evidence="5" type="ORF">H8J70_06240</name>
</gene>
<dbReference type="InterPro" id="IPR008920">
    <property type="entry name" value="TF_FadR/GntR_C"/>
</dbReference>
<evidence type="ECO:0000256" key="1">
    <source>
        <dbReference type="ARBA" id="ARBA00023015"/>
    </source>
</evidence>
<evidence type="ECO:0000259" key="4">
    <source>
        <dbReference type="PROSITE" id="PS50949"/>
    </source>
</evidence>
<dbReference type="InterPro" id="IPR000524">
    <property type="entry name" value="Tscrpt_reg_HTH_GntR"/>
</dbReference>
<keyword evidence="3" id="KW-0804">Transcription</keyword>
<dbReference type="PROSITE" id="PS50949">
    <property type="entry name" value="HTH_GNTR"/>
    <property type="match status" value="1"/>
</dbReference>
<dbReference type="InterPro" id="IPR011711">
    <property type="entry name" value="GntR_C"/>
</dbReference>
<sequence length="245" mass="28425">MSLFDKTDDRLLYGTQEVHSSADYVIAILKDALIAKRIAPGDKLPSETELARRFSVSRSSIREAIKILSAFGVVESKRGDGTYVAKEANDTFVFKPLLFSFILTQPDFRELQELRFMLEDYILQLVLQRYSVNDLQILEACNNQLKQCKERHPQNAEEILHYDLQFHWLLVRIAQNKLIEKIYIFVLDYFKPYIRRGIENPATVIEEAGYPHDAIIQAIKEKDPQKAHAAIRRSITIWKQLLTVN</sequence>
<dbReference type="RefSeq" id="WP_186503000.1">
    <property type="nucleotide sequence ID" value="NZ_JACOGK010000015.1"/>
</dbReference>
<proteinExistence type="predicted"/>
<organism evidence="5 6">
    <name type="scientific">Megasphaera hominis</name>
    <dbReference type="NCBI Taxonomy" id="159836"/>
    <lineage>
        <taxon>Bacteria</taxon>
        <taxon>Bacillati</taxon>
        <taxon>Bacillota</taxon>
        <taxon>Negativicutes</taxon>
        <taxon>Veillonellales</taxon>
        <taxon>Veillonellaceae</taxon>
        <taxon>Megasphaera</taxon>
    </lineage>
</organism>
<dbReference type="SMART" id="SM00895">
    <property type="entry name" value="FCD"/>
    <property type="match status" value="1"/>
</dbReference>
<dbReference type="SMART" id="SM00345">
    <property type="entry name" value="HTH_GNTR"/>
    <property type="match status" value="1"/>
</dbReference>
<dbReference type="PANTHER" id="PTHR43537">
    <property type="entry name" value="TRANSCRIPTIONAL REGULATOR, GNTR FAMILY"/>
    <property type="match status" value="1"/>
</dbReference>
<dbReference type="InterPro" id="IPR036388">
    <property type="entry name" value="WH-like_DNA-bd_sf"/>
</dbReference>
<dbReference type="Pfam" id="PF00392">
    <property type="entry name" value="GntR"/>
    <property type="match status" value="1"/>
</dbReference>
<dbReference type="InterPro" id="IPR036390">
    <property type="entry name" value="WH_DNA-bd_sf"/>
</dbReference>
<evidence type="ECO:0000313" key="6">
    <source>
        <dbReference type="Proteomes" id="UP000606870"/>
    </source>
</evidence>
<dbReference type="Proteomes" id="UP000606870">
    <property type="component" value="Unassembled WGS sequence"/>
</dbReference>